<keyword evidence="2" id="KW-0808">Transferase</keyword>
<proteinExistence type="inferred from homology"/>
<feature type="domain" description="Sulfotransferase" evidence="3">
    <location>
        <begin position="13"/>
        <end position="281"/>
    </location>
</feature>
<dbReference type="EMBL" id="JACHXU010000004">
    <property type="protein sequence ID" value="MBB3205783.1"/>
    <property type="molecule type" value="Genomic_DNA"/>
</dbReference>
<organism evidence="4 5">
    <name type="scientific">Aporhodopirellula rubra</name>
    <dbReference type="NCBI Taxonomy" id="980271"/>
    <lineage>
        <taxon>Bacteria</taxon>
        <taxon>Pseudomonadati</taxon>
        <taxon>Planctomycetota</taxon>
        <taxon>Planctomycetia</taxon>
        <taxon>Pirellulales</taxon>
        <taxon>Pirellulaceae</taxon>
        <taxon>Aporhodopirellula</taxon>
    </lineage>
</organism>
<evidence type="ECO:0000313" key="5">
    <source>
        <dbReference type="Proteomes" id="UP000536179"/>
    </source>
</evidence>
<dbReference type="Pfam" id="PF00685">
    <property type="entry name" value="Sulfotransfer_1"/>
    <property type="match status" value="1"/>
</dbReference>
<dbReference type="RefSeq" id="WP_184303689.1">
    <property type="nucleotide sequence ID" value="NZ_JACHXU010000004.1"/>
</dbReference>
<dbReference type="Gene3D" id="3.40.50.300">
    <property type="entry name" value="P-loop containing nucleotide triphosphate hydrolases"/>
    <property type="match status" value="1"/>
</dbReference>
<evidence type="ECO:0000256" key="1">
    <source>
        <dbReference type="ARBA" id="ARBA00005771"/>
    </source>
</evidence>
<name>A0A7W5DXC1_9BACT</name>
<dbReference type="Proteomes" id="UP000536179">
    <property type="component" value="Unassembled WGS sequence"/>
</dbReference>
<dbReference type="GO" id="GO:0008146">
    <property type="term" value="F:sulfotransferase activity"/>
    <property type="evidence" value="ECO:0007669"/>
    <property type="project" value="InterPro"/>
</dbReference>
<comment type="caution">
    <text evidence="4">The sequence shown here is derived from an EMBL/GenBank/DDBJ whole genome shotgun (WGS) entry which is preliminary data.</text>
</comment>
<gene>
    <name evidence="4" type="ORF">FHS27_001587</name>
</gene>
<reference evidence="4 5" key="1">
    <citation type="submission" date="2020-08" db="EMBL/GenBank/DDBJ databases">
        <title>Genomic Encyclopedia of Type Strains, Phase III (KMG-III): the genomes of soil and plant-associated and newly described type strains.</title>
        <authorList>
            <person name="Whitman W."/>
        </authorList>
    </citation>
    <scope>NUCLEOTIDE SEQUENCE [LARGE SCALE GENOMIC DNA]</scope>
    <source>
        <strain evidence="4 5">CECT 8075</strain>
    </source>
</reference>
<dbReference type="PANTHER" id="PTHR11783">
    <property type="entry name" value="SULFOTRANSFERASE SULT"/>
    <property type="match status" value="1"/>
</dbReference>
<accession>A0A7W5DXC1</accession>
<keyword evidence="5" id="KW-1185">Reference proteome</keyword>
<evidence type="ECO:0000313" key="4">
    <source>
        <dbReference type="EMBL" id="MBB3205783.1"/>
    </source>
</evidence>
<dbReference type="AlphaFoldDB" id="A0A7W5DXC1"/>
<dbReference type="SUPFAM" id="SSF52540">
    <property type="entry name" value="P-loop containing nucleoside triphosphate hydrolases"/>
    <property type="match status" value="1"/>
</dbReference>
<protein>
    <recommendedName>
        <fullName evidence="3">Sulfotransferase domain-containing protein</fullName>
    </recommendedName>
</protein>
<sequence>MRNLFRSRPSEVFFIRGYAKSGTTWLSNLMNLNRQINSMSEFHLRPLFEGAEKISNFPWGILRHEDKSKIMHDSLYRMVKQLISDVCGNAPWCGDKTPCSLRSTFIPGVKNLYITRDGRDAVVSWFYHTMNREIDTRPEMLTKKSRLDENPQYFEENKQELLSFEPLVREFAKRWNTTVTDDFKMMQSSDRGEIDLPYLWIRYEDLQLDTQKYRDEAYRFLGASPSKAAPLNWCTQAGFGDNDHNKPDQFFRRGQAGTWQEYFTSAQLNWFMEEAGEAMQLVGAL</sequence>
<dbReference type="InterPro" id="IPR000863">
    <property type="entry name" value="Sulfotransferase_dom"/>
</dbReference>
<comment type="similarity">
    <text evidence="1">Belongs to the sulfotransferase 1 family.</text>
</comment>
<evidence type="ECO:0000256" key="2">
    <source>
        <dbReference type="ARBA" id="ARBA00022679"/>
    </source>
</evidence>
<evidence type="ECO:0000259" key="3">
    <source>
        <dbReference type="Pfam" id="PF00685"/>
    </source>
</evidence>
<dbReference type="InterPro" id="IPR027417">
    <property type="entry name" value="P-loop_NTPase"/>
</dbReference>